<feature type="transmembrane region" description="Helical" evidence="2">
    <location>
        <begin position="432"/>
        <end position="448"/>
    </location>
</feature>
<feature type="coiled-coil region" evidence="1">
    <location>
        <begin position="480"/>
        <end position="521"/>
    </location>
</feature>
<evidence type="ECO:0000313" key="4">
    <source>
        <dbReference type="EMBL" id="GGG23141.1"/>
    </source>
</evidence>
<dbReference type="Gene3D" id="3.40.50.300">
    <property type="entry name" value="P-loop containing nucleotide triphosphate hydrolases"/>
    <property type="match status" value="2"/>
</dbReference>
<evidence type="ECO:0000256" key="2">
    <source>
        <dbReference type="SAM" id="Phobius"/>
    </source>
</evidence>
<evidence type="ECO:0000259" key="3">
    <source>
        <dbReference type="Pfam" id="PF13514"/>
    </source>
</evidence>
<feature type="coiled-coil region" evidence="1">
    <location>
        <begin position="678"/>
        <end position="746"/>
    </location>
</feature>
<dbReference type="Pfam" id="PF13514">
    <property type="entry name" value="AAA_27"/>
    <property type="match status" value="1"/>
</dbReference>
<keyword evidence="2" id="KW-0812">Transmembrane</keyword>
<proteinExistence type="predicted"/>
<reference evidence="4" key="1">
    <citation type="journal article" date="2014" name="Int. J. Syst. Evol. Microbiol.">
        <title>Complete genome sequence of Corynebacterium casei LMG S-19264T (=DSM 44701T), isolated from a smear-ripened cheese.</title>
        <authorList>
            <consortium name="US DOE Joint Genome Institute (JGI-PGF)"/>
            <person name="Walter F."/>
            <person name="Albersmeier A."/>
            <person name="Kalinowski J."/>
            <person name="Ruckert C."/>
        </authorList>
    </citation>
    <scope>NUCLEOTIDE SEQUENCE</scope>
    <source>
        <strain evidence="4">CGMCC 1.15760</strain>
    </source>
</reference>
<protein>
    <recommendedName>
        <fullName evidence="3">YhaN AAA domain-containing protein</fullName>
    </recommendedName>
</protein>
<sequence>MQLLALTIYGFGKHQDKQITLTDGLNVFYGENEAGKTTLQQFILHIFYGFPTKNQKQQNYEPKNGHKYGGTITIKHPDYGVCTIARVRGTKVTGDVTITLQDGTICDEDFLAQLLYGYNKASLLAIFAFSSQELQGIEALSEEALTQVLLASGTTGVSQLTRATSILEKQAQERYKKSGKTPIMNRQLDQLKELEQNIKQYKRKIEQYATEEAQLQVISEEIATQQVTKQTLQRQWQDYTLLQQQLPLLIEQQKLQQNLEKLPQYDFTLEDEKRYTHIRDDVFTMQLRIKQLQEERAIKSTDLQFDEDLYERAKELLAKESTWHQNTSAITRLEEEIYTLERENAKQFRLLGIQDFDTQQQLLSQNVSLQQEEQFSQMLQDVKKVDDQVSLKLHSLNDLHKELEKLEATTDTEGIRKRRNQEREQRTRQIQFVKFVAAFGAILFFIMSALWQNIFTFIAGVACVLVFIYLFLQRLKATPEQFVEQQIEMTKQRYVNMQEEIKQLEQQQLTYENALQEVLQRFFITPITDRGLMSDLFKRVRALQEAAETLHTKDIWLAQKRQEQAQLIAEIEEVIDQALIKEYSYAQLRTQVEEWQRKYVLFTEAKARIKAIDQELEQLSQTITDHEAWQREWLRMKQLNADEVFQAFEIWHKTEQINTRLFEIDQQITITEPPTLDYVTIQAKLEQLAEEQAQLDDAMQVALEEQAQLKIWLEHTINDETYGELLQQYEDKLAAFTEQAKAYMAERAVQIAIEETFTKLREEKLPQVLRDATKYFTYLTNTQYTKLFVNNSGYFEVEGAHGRFHMSELSQATKQQAYVALRFALANTLTNAPLPFIMDDPFVHFDRNRYEHMLQLIRELSQKRQVIYFTCQSTSWQDTEMIKLGEE</sequence>
<dbReference type="InterPro" id="IPR038734">
    <property type="entry name" value="YhaN_AAA"/>
</dbReference>
<dbReference type="RefSeq" id="WP_188614637.1">
    <property type="nucleotide sequence ID" value="NZ_BMJT01000005.1"/>
</dbReference>
<dbReference type="SUPFAM" id="SSF52540">
    <property type="entry name" value="P-loop containing nucleoside triphosphate hydrolases"/>
    <property type="match status" value="1"/>
</dbReference>
<keyword evidence="1" id="KW-0175">Coiled coil</keyword>
<dbReference type="AlphaFoldDB" id="A0A917G4Z1"/>
<dbReference type="EMBL" id="BMJT01000005">
    <property type="protein sequence ID" value="GGG23141.1"/>
    <property type="molecule type" value="Genomic_DNA"/>
</dbReference>
<feature type="coiled-coil region" evidence="1">
    <location>
        <begin position="184"/>
        <end position="218"/>
    </location>
</feature>
<dbReference type="PANTHER" id="PTHR41259">
    <property type="entry name" value="DOUBLE-STRAND BREAK REPAIR RAD50 ATPASE, PUTATIVE-RELATED"/>
    <property type="match status" value="1"/>
</dbReference>
<comment type="caution">
    <text evidence="4">The sequence shown here is derived from an EMBL/GenBank/DDBJ whole genome shotgun (WGS) entry which is preliminary data.</text>
</comment>
<keyword evidence="5" id="KW-1185">Reference proteome</keyword>
<name>A0A917G4Z1_9BACI</name>
<organism evidence="4 5">
    <name type="scientific">Lysinibacillus alkalisoli</name>
    <dbReference type="NCBI Taxonomy" id="1911548"/>
    <lineage>
        <taxon>Bacteria</taxon>
        <taxon>Bacillati</taxon>
        <taxon>Bacillota</taxon>
        <taxon>Bacilli</taxon>
        <taxon>Bacillales</taxon>
        <taxon>Bacillaceae</taxon>
        <taxon>Lysinibacillus</taxon>
    </lineage>
</organism>
<evidence type="ECO:0000313" key="5">
    <source>
        <dbReference type="Proteomes" id="UP000616608"/>
    </source>
</evidence>
<accession>A0A917G4Z1</accession>
<feature type="domain" description="YhaN AAA" evidence="3">
    <location>
        <begin position="1"/>
        <end position="204"/>
    </location>
</feature>
<reference evidence="4" key="2">
    <citation type="submission" date="2020-09" db="EMBL/GenBank/DDBJ databases">
        <authorList>
            <person name="Sun Q."/>
            <person name="Zhou Y."/>
        </authorList>
    </citation>
    <scope>NUCLEOTIDE SEQUENCE</scope>
    <source>
        <strain evidence="4">CGMCC 1.15760</strain>
    </source>
</reference>
<evidence type="ECO:0000256" key="1">
    <source>
        <dbReference type="SAM" id="Coils"/>
    </source>
</evidence>
<feature type="transmembrane region" description="Helical" evidence="2">
    <location>
        <begin position="454"/>
        <end position="472"/>
    </location>
</feature>
<dbReference type="Proteomes" id="UP000616608">
    <property type="component" value="Unassembled WGS sequence"/>
</dbReference>
<dbReference type="PANTHER" id="PTHR41259:SF1">
    <property type="entry name" value="DOUBLE-STRAND BREAK REPAIR RAD50 ATPASE, PUTATIVE-RELATED"/>
    <property type="match status" value="1"/>
</dbReference>
<keyword evidence="2" id="KW-1133">Transmembrane helix</keyword>
<dbReference type="InterPro" id="IPR027417">
    <property type="entry name" value="P-loop_NTPase"/>
</dbReference>
<gene>
    <name evidence="4" type="ORF">GCM10007425_17090</name>
</gene>
<keyword evidence="2" id="KW-0472">Membrane</keyword>